<dbReference type="InterPro" id="IPR050164">
    <property type="entry name" value="Peptidase_C19"/>
</dbReference>
<protein>
    <submittedName>
        <fullName evidence="3">UBP19 protein</fullName>
    </submittedName>
</protein>
<proteinExistence type="predicted"/>
<dbReference type="CDD" id="cd02257">
    <property type="entry name" value="Peptidase_C19"/>
    <property type="match status" value="1"/>
</dbReference>
<dbReference type="GO" id="GO:0004843">
    <property type="term" value="F:cysteine-type deubiquitinase activity"/>
    <property type="evidence" value="ECO:0007669"/>
    <property type="project" value="InterPro"/>
</dbReference>
<dbReference type="PROSITE" id="PS50235">
    <property type="entry name" value="USP_3"/>
    <property type="match status" value="1"/>
</dbReference>
<gene>
    <name evidence="3" type="primary">UBP19</name>
    <name evidence="3" type="ORF">SPIL2461_LOCUS1716</name>
</gene>
<dbReference type="Gene3D" id="3.90.70.10">
    <property type="entry name" value="Cysteine proteinases"/>
    <property type="match status" value="1"/>
</dbReference>
<accession>A0A812JDL0</accession>
<comment type="caution">
    <text evidence="3">The sequence shown here is derived from an EMBL/GenBank/DDBJ whole genome shotgun (WGS) entry which is preliminary data.</text>
</comment>
<evidence type="ECO:0000256" key="1">
    <source>
        <dbReference type="SAM" id="MobiDB-lite"/>
    </source>
</evidence>
<name>A0A812JDL0_SYMPI</name>
<sequence>MYHLYAMCVHHDLRGSTASGHYVAYARDRNDRWYHIDDEMVRQVQWAEVEEQHPYLLFYAAQSPVDLAEPVPSAEEKGGPEARERETEKKTPTLLSFR</sequence>
<dbReference type="PANTHER" id="PTHR24006">
    <property type="entry name" value="UBIQUITIN CARBOXYL-TERMINAL HYDROLASE"/>
    <property type="match status" value="1"/>
</dbReference>
<reference evidence="3" key="1">
    <citation type="submission" date="2021-02" db="EMBL/GenBank/DDBJ databases">
        <authorList>
            <person name="Dougan E. K."/>
            <person name="Rhodes N."/>
            <person name="Thang M."/>
            <person name="Chan C."/>
        </authorList>
    </citation>
    <scope>NUCLEOTIDE SEQUENCE</scope>
</reference>
<dbReference type="InterPro" id="IPR001394">
    <property type="entry name" value="Peptidase_C19_UCH"/>
</dbReference>
<dbReference type="AlphaFoldDB" id="A0A812JDL0"/>
<dbReference type="SUPFAM" id="SSF54001">
    <property type="entry name" value="Cysteine proteinases"/>
    <property type="match status" value="1"/>
</dbReference>
<dbReference type="GO" id="GO:0005829">
    <property type="term" value="C:cytosol"/>
    <property type="evidence" value="ECO:0007669"/>
    <property type="project" value="TreeGrafter"/>
</dbReference>
<dbReference type="InterPro" id="IPR028889">
    <property type="entry name" value="USP"/>
</dbReference>
<dbReference type="EMBL" id="CAJNIZ010001741">
    <property type="protein sequence ID" value="CAE7198374.1"/>
    <property type="molecule type" value="Genomic_DNA"/>
</dbReference>
<keyword evidence="4" id="KW-1185">Reference proteome</keyword>
<dbReference type="GO" id="GO:0016579">
    <property type="term" value="P:protein deubiquitination"/>
    <property type="evidence" value="ECO:0007669"/>
    <property type="project" value="InterPro"/>
</dbReference>
<dbReference type="InterPro" id="IPR038765">
    <property type="entry name" value="Papain-like_cys_pep_sf"/>
</dbReference>
<organism evidence="3 4">
    <name type="scientific">Symbiodinium pilosum</name>
    <name type="common">Dinoflagellate</name>
    <dbReference type="NCBI Taxonomy" id="2952"/>
    <lineage>
        <taxon>Eukaryota</taxon>
        <taxon>Sar</taxon>
        <taxon>Alveolata</taxon>
        <taxon>Dinophyceae</taxon>
        <taxon>Suessiales</taxon>
        <taxon>Symbiodiniaceae</taxon>
        <taxon>Symbiodinium</taxon>
    </lineage>
</organism>
<dbReference type="OrthoDB" id="292964at2759"/>
<dbReference type="Pfam" id="PF00443">
    <property type="entry name" value="UCH"/>
    <property type="match status" value="1"/>
</dbReference>
<dbReference type="Proteomes" id="UP000649617">
    <property type="component" value="Unassembled WGS sequence"/>
</dbReference>
<evidence type="ECO:0000313" key="4">
    <source>
        <dbReference type="Proteomes" id="UP000649617"/>
    </source>
</evidence>
<evidence type="ECO:0000313" key="3">
    <source>
        <dbReference type="EMBL" id="CAE7198374.1"/>
    </source>
</evidence>
<feature type="region of interest" description="Disordered" evidence="1">
    <location>
        <begin position="69"/>
        <end position="98"/>
    </location>
</feature>
<evidence type="ECO:0000259" key="2">
    <source>
        <dbReference type="PROSITE" id="PS50235"/>
    </source>
</evidence>
<feature type="domain" description="USP" evidence="2">
    <location>
        <begin position="1"/>
        <end position="62"/>
    </location>
</feature>
<feature type="compositionally biased region" description="Basic and acidic residues" evidence="1">
    <location>
        <begin position="74"/>
        <end position="91"/>
    </location>
</feature>
<dbReference type="GO" id="GO:0005634">
    <property type="term" value="C:nucleus"/>
    <property type="evidence" value="ECO:0007669"/>
    <property type="project" value="TreeGrafter"/>
</dbReference>